<organism evidence="4 5">
    <name type="scientific">Pseudoxanthomonas putridarboris</name>
    <dbReference type="NCBI Taxonomy" id="752605"/>
    <lineage>
        <taxon>Bacteria</taxon>
        <taxon>Pseudomonadati</taxon>
        <taxon>Pseudomonadota</taxon>
        <taxon>Gammaproteobacteria</taxon>
        <taxon>Lysobacterales</taxon>
        <taxon>Lysobacteraceae</taxon>
        <taxon>Pseudoxanthomonas</taxon>
    </lineage>
</organism>
<feature type="transmembrane region" description="Helical" evidence="1">
    <location>
        <begin position="112"/>
        <end position="130"/>
    </location>
</feature>
<keyword evidence="1" id="KW-0812">Transmembrane</keyword>
<protein>
    <submittedName>
        <fullName evidence="4">FecR domain-containing protein</fullName>
    </submittedName>
</protein>
<feature type="domain" description="FecR N-terminal" evidence="3">
    <location>
        <begin position="13"/>
        <end position="54"/>
    </location>
</feature>
<dbReference type="InterPro" id="IPR006860">
    <property type="entry name" value="FecR"/>
</dbReference>
<reference evidence="4 5" key="1">
    <citation type="submission" date="2024-04" db="EMBL/GenBank/DDBJ databases">
        <title>Draft genome sequence of Pseudoxanthomonas putridarboris WD12.</title>
        <authorList>
            <person name="Oh J."/>
        </authorList>
    </citation>
    <scope>NUCLEOTIDE SEQUENCE [LARGE SCALE GENOMIC DNA]</scope>
    <source>
        <strain evidence="4 5">WD12</strain>
    </source>
</reference>
<comment type="caution">
    <text evidence="4">The sequence shown here is derived from an EMBL/GenBank/DDBJ whole genome shotgun (WGS) entry which is preliminary data.</text>
</comment>
<evidence type="ECO:0000313" key="4">
    <source>
        <dbReference type="EMBL" id="MEL1264850.1"/>
    </source>
</evidence>
<keyword evidence="1" id="KW-1133">Transmembrane helix</keyword>
<dbReference type="Gene3D" id="2.60.120.1440">
    <property type="match status" value="1"/>
</dbReference>
<proteinExistence type="predicted"/>
<sequence length="345" mass="37928">MNRPGSHPQRATQEAAHWYALQRQGGLSAMQQARFMDWLVASPEHLREYLAVGRVAGELGDAMRAMPIDLEALIAGKEPAQAVPDNVVALPARRSSSPPAAARPRRRRLPRAVAAAAVLVCLGIAAHVAWPQSRHYVAAHGAPRSFELPDRTVVHLNAESELSMRFGLFQRRVELARGQASFVVAADRRPFTVQAAGLQVQDIGTTFDVSLRREQARIDVAEGRVRVVGDAGAGRLLADLRAGQSARIDYRDHAVSVSHEDVGMMTAWWERRVVFRDEPLRDVADQFNRLSAVRLHVEDPAAGALRLTGNLSGDDLESLRAFLDEQPALRTVVTANEIRVQSHAR</sequence>
<dbReference type="Pfam" id="PF16220">
    <property type="entry name" value="DUF4880"/>
    <property type="match status" value="1"/>
</dbReference>
<evidence type="ECO:0000313" key="5">
    <source>
        <dbReference type="Proteomes" id="UP001459204"/>
    </source>
</evidence>
<dbReference type="RefSeq" id="WP_341726036.1">
    <property type="nucleotide sequence ID" value="NZ_JBBWWT010000004.1"/>
</dbReference>
<dbReference type="InterPro" id="IPR032623">
    <property type="entry name" value="FecR_N"/>
</dbReference>
<evidence type="ECO:0000259" key="3">
    <source>
        <dbReference type="Pfam" id="PF16220"/>
    </source>
</evidence>
<dbReference type="PIRSF" id="PIRSF018266">
    <property type="entry name" value="FecR"/>
    <property type="match status" value="1"/>
</dbReference>
<dbReference type="Pfam" id="PF04773">
    <property type="entry name" value="FecR"/>
    <property type="match status" value="1"/>
</dbReference>
<dbReference type="InterPro" id="IPR012373">
    <property type="entry name" value="Ferrdict_sens_TM"/>
</dbReference>
<feature type="domain" description="FecR protein" evidence="2">
    <location>
        <begin position="137"/>
        <end position="226"/>
    </location>
</feature>
<keyword evidence="5" id="KW-1185">Reference proteome</keyword>
<evidence type="ECO:0000259" key="2">
    <source>
        <dbReference type="Pfam" id="PF04773"/>
    </source>
</evidence>
<dbReference type="PANTHER" id="PTHR30273:SF2">
    <property type="entry name" value="PROTEIN FECR"/>
    <property type="match status" value="1"/>
</dbReference>
<evidence type="ECO:0000256" key="1">
    <source>
        <dbReference type="SAM" id="Phobius"/>
    </source>
</evidence>
<dbReference type="EMBL" id="JBBWWT010000004">
    <property type="protein sequence ID" value="MEL1264850.1"/>
    <property type="molecule type" value="Genomic_DNA"/>
</dbReference>
<dbReference type="PANTHER" id="PTHR30273">
    <property type="entry name" value="PERIPLASMIC SIGNAL SENSOR AND SIGMA FACTOR ACTIVATOR FECR-RELATED"/>
    <property type="match status" value="1"/>
</dbReference>
<gene>
    <name evidence="4" type="ORF">AAD027_10790</name>
</gene>
<keyword evidence="1" id="KW-0472">Membrane</keyword>
<accession>A0ABU9J0T9</accession>
<dbReference type="Proteomes" id="UP001459204">
    <property type="component" value="Unassembled WGS sequence"/>
</dbReference>
<name>A0ABU9J0T9_9GAMM</name>